<dbReference type="AlphaFoldDB" id="W2S6Z7"/>
<evidence type="ECO:0000256" key="5">
    <source>
        <dbReference type="ARBA" id="ARBA00022989"/>
    </source>
</evidence>
<feature type="region of interest" description="Disordered" evidence="8">
    <location>
        <begin position="479"/>
        <end position="517"/>
    </location>
</feature>
<evidence type="ECO:0000256" key="9">
    <source>
        <dbReference type="SAM" id="Phobius"/>
    </source>
</evidence>
<comment type="subcellular location">
    <subcellularLocation>
        <location evidence="1">Membrane</location>
        <topology evidence="1">Multi-pass membrane protein</topology>
    </subcellularLocation>
</comment>
<dbReference type="InterPro" id="IPR036259">
    <property type="entry name" value="MFS_trans_sf"/>
</dbReference>
<feature type="transmembrane region" description="Helical" evidence="9">
    <location>
        <begin position="145"/>
        <end position="166"/>
    </location>
</feature>
<proteinExistence type="inferred from homology"/>
<dbReference type="GeneID" id="19977909"/>
<feature type="domain" description="Major facilitator superfamily (MFS) profile" evidence="10">
    <location>
        <begin position="19"/>
        <end position="457"/>
    </location>
</feature>
<evidence type="ECO:0000259" key="10">
    <source>
        <dbReference type="PROSITE" id="PS50850"/>
    </source>
</evidence>
<evidence type="ECO:0000256" key="3">
    <source>
        <dbReference type="ARBA" id="ARBA00022448"/>
    </source>
</evidence>
<dbReference type="InterPro" id="IPR003663">
    <property type="entry name" value="Sugar/inositol_transpt"/>
</dbReference>
<feature type="transmembrane region" description="Helical" evidence="9">
    <location>
        <begin position="113"/>
        <end position="133"/>
    </location>
</feature>
<feature type="compositionally biased region" description="Basic and acidic residues" evidence="8">
    <location>
        <begin position="496"/>
        <end position="508"/>
    </location>
</feature>
<evidence type="ECO:0000256" key="1">
    <source>
        <dbReference type="ARBA" id="ARBA00004141"/>
    </source>
</evidence>
<dbReference type="InterPro" id="IPR005828">
    <property type="entry name" value="MFS_sugar_transport-like"/>
</dbReference>
<dbReference type="Gene3D" id="1.20.1250.20">
    <property type="entry name" value="MFS general substrate transporter like domains"/>
    <property type="match status" value="1"/>
</dbReference>
<dbReference type="InParanoid" id="W2S6Z7"/>
<dbReference type="InterPro" id="IPR005829">
    <property type="entry name" value="Sugar_transporter_CS"/>
</dbReference>
<dbReference type="PROSITE" id="PS50850">
    <property type="entry name" value="MFS"/>
    <property type="match status" value="1"/>
</dbReference>
<dbReference type="PRINTS" id="PR00171">
    <property type="entry name" value="SUGRTRNSPORT"/>
</dbReference>
<evidence type="ECO:0000313" key="12">
    <source>
        <dbReference type="Proteomes" id="UP000030752"/>
    </source>
</evidence>
<dbReference type="Pfam" id="PF00083">
    <property type="entry name" value="Sugar_tr"/>
    <property type="match status" value="1"/>
</dbReference>
<evidence type="ECO:0000256" key="2">
    <source>
        <dbReference type="ARBA" id="ARBA00010992"/>
    </source>
</evidence>
<dbReference type="eggNOG" id="KOG0254">
    <property type="taxonomic scope" value="Eukaryota"/>
</dbReference>
<keyword evidence="12" id="KW-1185">Reference proteome</keyword>
<evidence type="ECO:0000256" key="8">
    <source>
        <dbReference type="SAM" id="MobiDB-lite"/>
    </source>
</evidence>
<dbReference type="HOGENOM" id="CLU_001265_30_3_1"/>
<organism evidence="11 12">
    <name type="scientific">Cyphellophora europaea (strain CBS 101466)</name>
    <name type="common">Phialophora europaea</name>
    <dbReference type="NCBI Taxonomy" id="1220924"/>
    <lineage>
        <taxon>Eukaryota</taxon>
        <taxon>Fungi</taxon>
        <taxon>Dikarya</taxon>
        <taxon>Ascomycota</taxon>
        <taxon>Pezizomycotina</taxon>
        <taxon>Eurotiomycetes</taxon>
        <taxon>Chaetothyriomycetidae</taxon>
        <taxon>Chaetothyriales</taxon>
        <taxon>Cyphellophoraceae</taxon>
        <taxon>Cyphellophora</taxon>
    </lineage>
</organism>
<feature type="transmembrane region" description="Helical" evidence="9">
    <location>
        <begin position="366"/>
        <end position="392"/>
    </location>
</feature>
<keyword evidence="4 9" id="KW-0812">Transmembrane</keyword>
<dbReference type="SUPFAM" id="SSF103473">
    <property type="entry name" value="MFS general substrate transporter"/>
    <property type="match status" value="1"/>
</dbReference>
<gene>
    <name evidence="11" type="ORF">HMPREF1541_10570</name>
</gene>
<evidence type="ECO:0000256" key="7">
    <source>
        <dbReference type="RuleBase" id="RU003346"/>
    </source>
</evidence>
<sequence length="517" mass="57729">MGTSQKTTTLSGPRLRGAIAITCGAAFLLFGYDQGVFGAVVSLPSFRQQFDEPSPNLEGIMAAIYDIGCFVGCIVAFLGAEKFGRKGSLMWGTWIMVVGTILQAAAFEEIQMIISRIISGIGNGINTCAVPMWQAECFQAHNRGAMLVIQSALIALGHPLSTFMGLASSQSEPSEFSWRWPIAFQGVFCILILVALPFLPESPRWLVAHDRADEAQEVFARLAGRSGLPPQHPHVVAQLNDIKANVAEERRIGEASWTEVFTEGKLRNLSRVLLGAGPYMFNQWSGINSLAYFLPITFERNIGLSRQLSLILAGVLGLQYFLVSWLPYFFMDRVGRRTLLIWSSAACSLCMVIIAVMLRINTTASQWVFVAFCFLFFDVFSWGILPVSWMYASEIMPLRTRNKGVALGVSTHWLSNFVVVYVTPQAIENLGYRLYIIWAALNASFVPITWFFYPETARRSLEEVDEIFLNEKFGITHTRKPAPKRRQESFSSPEYNGDHVDEKTKVANEEDEYASAR</sequence>
<feature type="transmembrane region" description="Helical" evidence="9">
    <location>
        <begin position="435"/>
        <end position="453"/>
    </location>
</feature>
<dbReference type="PANTHER" id="PTHR48022">
    <property type="entry name" value="PLASTIDIC GLUCOSE TRANSPORTER 4"/>
    <property type="match status" value="1"/>
</dbReference>
<dbReference type="VEuPathDB" id="FungiDB:HMPREF1541_10570"/>
<feature type="transmembrane region" description="Helical" evidence="9">
    <location>
        <begin position="339"/>
        <end position="360"/>
    </location>
</feature>
<evidence type="ECO:0000256" key="4">
    <source>
        <dbReference type="ARBA" id="ARBA00022692"/>
    </source>
</evidence>
<name>W2S6Z7_CYPE1</name>
<evidence type="ECO:0000313" key="11">
    <source>
        <dbReference type="EMBL" id="ETN44390.1"/>
    </source>
</evidence>
<dbReference type="InterPro" id="IPR050360">
    <property type="entry name" value="MFS_Sugar_Transporters"/>
</dbReference>
<keyword evidence="5 9" id="KW-1133">Transmembrane helix</keyword>
<feature type="transmembrane region" description="Helical" evidence="9">
    <location>
        <begin position="272"/>
        <end position="296"/>
    </location>
</feature>
<dbReference type="PANTHER" id="PTHR48022:SF28">
    <property type="entry name" value="MAJOR FACILITATOR SUPERFAMILY (MFS) PROFILE DOMAIN-CONTAINING PROTEIN-RELATED"/>
    <property type="match status" value="1"/>
</dbReference>
<accession>W2S6Z7</accession>
<dbReference type="GO" id="GO:0016020">
    <property type="term" value="C:membrane"/>
    <property type="evidence" value="ECO:0007669"/>
    <property type="project" value="UniProtKB-SubCell"/>
</dbReference>
<feature type="transmembrane region" description="Helical" evidence="9">
    <location>
        <begin position="178"/>
        <end position="199"/>
    </location>
</feature>
<dbReference type="GO" id="GO:0005351">
    <property type="term" value="F:carbohydrate:proton symporter activity"/>
    <property type="evidence" value="ECO:0007669"/>
    <property type="project" value="TreeGrafter"/>
</dbReference>
<evidence type="ECO:0000256" key="6">
    <source>
        <dbReference type="ARBA" id="ARBA00023136"/>
    </source>
</evidence>
<keyword evidence="6 9" id="KW-0472">Membrane</keyword>
<dbReference type="Proteomes" id="UP000030752">
    <property type="component" value="Unassembled WGS sequence"/>
</dbReference>
<dbReference type="RefSeq" id="XP_008713463.1">
    <property type="nucleotide sequence ID" value="XM_008715241.1"/>
</dbReference>
<dbReference type="InterPro" id="IPR020846">
    <property type="entry name" value="MFS_dom"/>
</dbReference>
<feature type="transmembrane region" description="Helical" evidence="9">
    <location>
        <begin position="404"/>
        <end position="423"/>
    </location>
</feature>
<protein>
    <recommendedName>
        <fullName evidence="10">Major facilitator superfamily (MFS) profile domain-containing protein</fullName>
    </recommendedName>
</protein>
<feature type="transmembrane region" description="Helical" evidence="9">
    <location>
        <begin position="89"/>
        <end position="107"/>
    </location>
</feature>
<keyword evidence="3 7" id="KW-0813">Transport</keyword>
<dbReference type="FunFam" id="1.20.1250.20:FF:000134">
    <property type="entry name" value="MFS sugar transporter protein"/>
    <property type="match status" value="1"/>
</dbReference>
<dbReference type="PROSITE" id="PS00216">
    <property type="entry name" value="SUGAR_TRANSPORT_1"/>
    <property type="match status" value="1"/>
</dbReference>
<dbReference type="OrthoDB" id="6133115at2759"/>
<dbReference type="NCBIfam" id="TIGR00879">
    <property type="entry name" value="SP"/>
    <property type="match status" value="1"/>
</dbReference>
<reference evidence="11 12" key="1">
    <citation type="submission" date="2013-03" db="EMBL/GenBank/DDBJ databases">
        <title>The Genome Sequence of Phialophora europaea CBS 101466.</title>
        <authorList>
            <consortium name="The Broad Institute Genomics Platform"/>
            <person name="Cuomo C."/>
            <person name="de Hoog S."/>
            <person name="Gorbushina A."/>
            <person name="Walker B."/>
            <person name="Young S.K."/>
            <person name="Zeng Q."/>
            <person name="Gargeya S."/>
            <person name="Fitzgerald M."/>
            <person name="Haas B."/>
            <person name="Abouelleil A."/>
            <person name="Allen A.W."/>
            <person name="Alvarado L."/>
            <person name="Arachchi H.M."/>
            <person name="Berlin A.M."/>
            <person name="Chapman S.B."/>
            <person name="Gainer-Dewar J."/>
            <person name="Goldberg J."/>
            <person name="Griggs A."/>
            <person name="Gujja S."/>
            <person name="Hansen M."/>
            <person name="Howarth C."/>
            <person name="Imamovic A."/>
            <person name="Ireland A."/>
            <person name="Larimer J."/>
            <person name="McCowan C."/>
            <person name="Murphy C."/>
            <person name="Pearson M."/>
            <person name="Poon T.W."/>
            <person name="Priest M."/>
            <person name="Roberts A."/>
            <person name="Saif S."/>
            <person name="Shea T."/>
            <person name="Sisk P."/>
            <person name="Sykes S."/>
            <person name="Wortman J."/>
            <person name="Nusbaum C."/>
            <person name="Birren B."/>
        </authorList>
    </citation>
    <scope>NUCLEOTIDE SEQUENCE [LARGE SCALE GENOMIC DNA]</scope>
    <source>
        <strain evidence="11 12">CBS 101466</strain>
    </source>
</reference>
<feature type="transmembrane region" description="Helical" evidence="9">
    <location>
        <begin position="308"/>
        <end position="330"/>
    </location>
</feature>
<dbReference type="EMBL" id="KB822715">
    <property type="protein sequence ID" value="ETN44390.1"/>
    <property type="molecule type" value="Genomic_DNA"/>
</dbReference>
<comment type="similarity">
    <text evidence="2 7">Belongs to the major facilitator superfamily. Sugar transporter (TC 2.A.1.1) family.</text>
</comment>
<feature type="transmembrane region" description="Helical" evidence="9">
    <location>
        <begin position="62"/>
        <end position="80"/>
    </location>
</feature>